<proteinExistence type="predicted"/>
<dbReference type="InterPro" id="IPR029186">
    <property type="entry name" value="PXT1"/>
</dbReference>
<name>A0A8J6A7K5_GALPY</name>
<keyword evidence="1" id="KW-0812">Transmembrane</keyword>
<organism evidence="2 3">
    <name type="scientific">Galemys pyrenaicus</name>
    <name type="common">Iberian desman</name>
    <name type="synonym">Pyrenean desman</name>
    <dbReference type="NCBI Taxonomy" id="202257"/>
    <lineage>
        <taxon>Eukaryota</taxon>
        <taxon>Metazoa</taxon>
        <taxon>Chordata</taxon>
        <taxon>Craniata</taxon>
        <taxon>Vertebrata</taxon>
        <taxon>Euteleostomi</taxon>
        <taxon>Mammalia</taxon>
        <taxon>Eutheria</taxon>
        <taxon>Laurasiatheria</taxon>
        <taxon>Eulipotyphla</taxon>
        <taxon>Talpidae</taxon>
        <taxon>Galemys</taxon>
    </lineage>
</organism>
<dbReference type="EMBL" id="JAGFMF010011803">
    <property type="protein sequence ID" value="KAG8512020.1"/>
    <property type="molecule type" value="Genomic_DNA"/>
</dbReference>
<dbReference type="OrthoDB" id="9834429at2759"/>
<dbReference type="PANTHER" id="PTHR40381">
    <property type="entry name" value="PEROXISOMAL TESTIS-SPECIFIC PROTEIN 1"/>
    <property type="match status" value="1"/>
</dbReference>
<evidence type="ECO:0000313" key="2">
    <source>
        <dbReference type="EMBL" id="KAG8512020.1"/>
    </source>
</evidence>
<dbReference type="AlphaFoldDB" id="A0A8J6A7K5"/>
<keyword evidence="1" id="KW-1133">Transmembrane helix</keyword>
<comment type="caution">
    <text evidence="2">The sequence shown here is derived from an EMBL/GenBank/DDBJ whole genome shotgun (WGS) entry which is preliminary data.</text>
</comment>
<reference evidence="2" key="1">
    <citation type="journal article" date="2021" name="Evol. Appl.">
        <title>The genome of the Pyrenean desman and the effects of bottlenecks and inbreeding on the genomic landscape of an endangered species.</title>
        <authorList>
            <person name="Escoda L."/>
            <person name="Castresana J."/>
        </authorList>
    </citation>
    <scope>NUCLEOTIDE SEQUENCE</scope>
    <source>
        <strain evidence="2">IBE-C5619</strain>
    </source>
</reference>
<dbReference type="Proteomes" id="UP000700334">
    <property type="component" value="Unassembled WGS sequence"/>
</dbReference>
<dbReference type="GO" id="GO:0043065">
    <property type="term" value="P:positive regulation of apoptotic process"/>
    <property type="evidence" value="ECO:0007669"/>
    <property type="project" value="TreeGrafter"/>
</dbReference>
<evidence type="ECO:0000256" key="1">
    <source>
        <dbReference type="SAM" id="Phobius"/>
    </source>
</evidence>
<dbReference type="Pfam" id="PF15214">
    <property type="entry name" value="PXT1"/>
    <property type="match status" value="1"/>
</dbReference>
<keyword evidence="3" id="KW-1185">Reference proteome</keyword>
<keyword evidence="1" id="KW-0472">Membrane</keyword>
<gene>
    <name evidence="2" type="ORF">J0S82_011150</name>
</gene>
<protein>
    <submittedName>
        <fullName evidence="2">Peroxisomal testis-specific protein 1</fullName>
    </submittedName>
</protein>
<dbReference type="PANTHER" id="PTHR40381:SF1">
    <property type="entry name" value="PEROXISOMAL TESTIS-SPECIFIC PROTEIN 1"/>
    <property type="match status" value="1"/>
</dbReference>
<accession>A0A8J6A7K5</accession>
<sequence length="51" mass="5986">MQLRSIGDSINHRMVQEDLQQEARDAVAHFVLLFFGGMDALLRFLWNNHLM</sequence>
<dbReference type="GO" id="GO:0005777">
    <property type="term" value="C:peroxisome"/>
    <property type="evidence" value="ECO:0007669"/>
    <property type="project" value="TreeGrafter"/>
</dbReference>
<dbReference type="GO" id="GO:0005634">
    <property type="term" value="C:nucleus"/>
    <property type="evidence" value="ECO:0007669"/>
    <property type="project" value="TreeGrafter"/>
</dbReference>
<feature type="transmembrane region" description="Helical" evidence="1">
    <location>
        <begin position="26"/>
        <end position="46"/>
    </location>
</feature>
<evidence type="ECO:0000313" key="3">
    <source>
        <dbReference type="Proteomes" id="UP000700334"/>
    </source>
</evidence>